<dbReference type="SUPFAM" id="SSF56672">
    <property type="entry name" value="DNA/RNA polymerases"/>
    <property type="match status" value="1"/>
</dbReference>
<dbReference type="InterPro" id="IPR043502">
    <property type="entry name" value="DNA/RNA_pol_sf"/>
</dbReference>
<dbReference type="FunFam" id="1.10.340.70:FF:000003">
    <property type="entry name" value="Protein CBG25708"/>
    <property type="match status" value="1"/>
</dbReference>
<dbReference type="Pfam" id="PF17921">
    <property type="entry name" value="Integrase_H2C2"/>
    <property type="match status" value="1"/>
</dbReference>
<dbReference type="InterPro" id="IPR041588">
    <property type="entry name" value="Integrase_H2C2"/>
</dbReference>
<dbReference type="AlphaFoldDB" id="A0A1X7U2S2"/>
<dbReference type="Gene3D" id="3.30.70.270">
    <property type="match status" value="1"/>
</dbReference>
<name>A0A1X7U2S2_AMPQE</name>
<dbReference type="InterPro" id="IPR050951">
    <property type="entry name" value="Retrovirus_Pol_polyprotein"/>
</dbReference>
<protein>
    <recommendedName>
        <fullName evidence="1">Integrase zinc-binding domain-containing protein</fullName>
    </recommendedName>
</protein>
<dbReference type="InParanoid" id="A0A1X7U2S2"/>
<dbReference type="Gene3D" id="3.10.10.10">
    <property type="entry name" value="HIV Type 1 Reverse Transcriptase, subunit A, domain 1"/>
    <property type="match status" value="1"/>
</dbReference>
<evidence type="ECO:0000259" key="1">
    <source>
        <dbReference type="Pfam" id="PF17921"/>
    </source>
</evidence>
<dbReference type="OrthoDB" id="775972at2759"/>
<dbReference type="EnsemblMetazoa" id="Aqu2.1.22182_001">
    <property type="protein sequence ID" value="Aqu2.1.22182_001"/>
    <property type="gene ID" value="Aqu2.1.22182"/>
</dbReference>
<evidence type="ECO:0000313" key="2">
    <source>
        <dbReference type="EnsemblMetazoa" id="Aqu2.1.22182_001"/>
    </source>
</evidence>
<organism evidence="2">
    <name type="scientific">Amphimedon queenslandica</name>
    <name type="common">Sponge</name>
    <dbReference type="NCBI Taxonomy" id="400682"/>
    <lineage>
        <taxon>Eukaryota</taxon>
        <taxon>Metazoa</taxon>
        <taxon>Porifera</taxon>
        <taxon>Demospongiae</taxon>
        <taxon>Heteroscleromorpha</taxon>
        <taxon>Haplosclerida</taxon>
        <taxon>Niphatidae</taxon>
        <taxon>Amphimedon</taxon>
    </lineage>
</organism>
<dbReference type="PANTHER" id="PTHR37984:SF5">
    <property type="entry name" value="PROTEIN NYNRIN-LIKE"/>
    <property type="match status" value="1"/>
</dbReference>
<feature type="domain" description="Integrase zinc-binding" evidence="1">
    <location>
        <begin position="227"/>
        <end position="274"/>
    </location>
</feature>
<dbReference type="eggNOG" id="KOG0017">
    <property type="taxonomic scope" value="Eukaryota"/>
</dbReference>
<reference evidence="2" key="1">
    <citation type="submission" date="2017-05" db="UniProtKB">
        <authorList>
            <consortium name="EnsemblMetazoa"/>
        </authorList>
    </citation>
    <scope>IDENTIFICATION</scope>
</reference>
<sequence>LLTIADEVESSIPDKYPKLFAGLGTFQGEYEIMLNVNAQPVAIYTAGNVSLPQREKKSGAVRICVDFRPLNESVMREIHPLPTVEETLSQLTAATILKPLSQILSGQAGALCHMDDVIIFGCDRAEHDSRLHQALQKSPTEPATVGEVSTEVFVQGIVLTLPADDQRLEQIKRAQLEDPVCSQVMQYVISGRRSSHQLQGELTKFWKIKIDLTIIDNLLLFRSCIVIPRGLQKEILQKVHNGHQGIVRCRQRISSAVWWPGVSSQIENYIKKCP</sequence>
<dbReference type="PANTHER" id="PTHR37984">
    <property type="entry name" value="PROTEIN CBG26694"/>
    <property type="match status" value="1"/>
</dbReference>
<proteinExistence type="predicted"/>
<accession>A0A1X7U2S2</accession>
<dbReference type="Gene3D" id="1.10.340.70">
    <property type="match status" value="1"/>
</dbReference>
<dbReference type="InterPro" id="IPR043128">
    <property type="entry name" value="Rev_trsase/Diguanyl_cyclase"/>
</dbReference>